<organism evidence="1 2">
    <name type="scientific">Rhizophagus clarus</name>
    <dbReference type="NCBI Taxonomy" id="94130"/>
    <lineage>
        <taxon>Eukaryota</taxon>
        <taxon>Fungi</taxon>
        <taxon>Fungi incertae sedis</taxon>
        <taxon>Mucoromycota</taxon>
        <taxon>Glomeromycotina</taxon>
        <taxon>Glomeromycetes</taxon>
        <taxon>Glomerales</taxon>
        <taxon>Glomeraceae</taxon>
        <taxon>Rhizophagus</taxon>
    </lineage>
</organism>
<dbReference type="Proteomes" id="UP000247702">
    <property type="component" value="Unassembled WGS sequence"/>
</dbReference>
<sequence length="104" mass="11724">MHVNLFRSNLNFFLRSIIFAVCDIFRYSHIKQYSKAATVDFPLPLLPTKATDCPDSSFKFNLSRILTSGLSGYEKFTSLNMIEPCNLSGQIPILSGITGRLIIF</sequence>
<proteinExistence type="predicted"/>
<protein>
    <submittedName>
        <fullName evidence="1">Uncharacterized protein</fullName>
    </submittedName>
</protein>
<keyword evidence="2" id="KW-1185">Reference proteome</keyword>
<name>A0A2Z6QM36_9GLOM</name>
<dbReference type="EMBL" id="BEXD01000268">
    <property type="protein sequence ID" value="GBB85944.1"/>
    <property type="molecule type" value="Genomic_DNA"/>
</dbReference>
<comment type="caution">
    <text evidence="1">The sequence shown here is derived from an EMBL/GenBank/DDBJ whole genome shotgun (WGS) entry which is preliminary data.</text>
</comment>
<dbReference type="AlphaFoldDB" id="A0A2Z6QM36"/>
<evidence type="ECO:0000313" key="1">
    <source>
        <dbReference type="EMBL" id="GBB85944.1"/>
    </source>
</evidence>
<gene>
    <name evidence="1" type="ORF">RclHR1_12390006</name>
</gene>
<reference evidence="1 2" key="1">
    <citation type="submission" date="2017-11" db="EMBL/GenBank/DDBJ databases">
        <title>The genome of Rhizophagus clarus HR1 reveals common genetic basis of auxotrophy among arbuscular mycorrhizal fungi.</title>
        <authorList>
            <person name="Kobayashi Y."/>
        </authorList>
    </citation>
    <scope>NUCLEOTIDE SEQUENCE [LARGE SCALE GENOMIC DNA]</scope>
    <source>
        <strain evidence="1 2">HR1</strain>
    </source>
</reference>
<evidence type="ECO:0000313" key="2">
    <source>
        <dbReference type="Proteomes" id="UP000247702"/>
    </source>
</evidence>
<accession>A0A2Z6QM36</accession>